<dbReference type="eggNOG" id="KOG1337">
    <property type="taxonomic scope" value="Eukaryota"/>
</dbReference>
<evidence type="ECO:0000256" key="2">
    <source>
        <dbReference type="ARBA" id="ARBA00022679"/>
    </source>
</evidence>
<organism evidence="5 6">
    <name type="scientific">Bathycoccus prasinos</name>
    <dbReference type="NCBI Taxonomy" id="41875"/>
    <lineage>
        <taxon>Eukaryota</taxon>
        <taxon>Viridiplantae</taxon>
        <taxon>Chlorophyta</taxon>
        <taxon>Mamiellophyceae</taxon>
        <taxon>Mamiellales</taxon>
        <taxon>Bathycoccaceae</taxon>
        <taxon>Bathycoccus</taxon>
    </lineage>
</organism>
<dbReference type="CDD" id="cd10527">
    <property type="entry name" value="SET_LSMT"/>
    <property type="match status" value="1"/>
</dbReference>
<reference evidence="5 6" key="1">
    <citation type="submission" date="2011-10" db="EMBL/GenBank/DDBJ databases">
        <authorList>
            <person name="Genoscope - CEA"/>
        </authorList>
    </citation>
    <scope>NUCLEOTIDE SEQUENCE [LARGE SCALE GENOMIC DNA]</scope>
    <source>
        <strain evidence="5 6">RCC 1105</strain>
    </source>
</reference>
<dbReference type="SUPFAM" id="SSF82199">
    <property type="entry name" value="SET domain"/>
    <property type="match status" value="1"/>
</dbReference>
<dbReference type="InterPro" id="IPR036464">
    <property type="entry name" value="Rubisco_LSMT_subst-bd_sf"/>
</dbReference>
<sequence length="866" mass="97430">MSSENDDSQPLINKVVAFDFTETGRGNAVTEDVRRGDVLLEIPLSRCFSLESAQKSEMLTKAMAKAAAAAAGTRFTPTHDQYMAMFILLEQNLGKQSSHYEHILSIPKAYDLPLFWSEEERQRSLLFGTTTYAETLALDEEVIQDYELLKHHLGEDFFREQNITMDRFKWVRATLWSRQCDLLRPAPETTRLRVLIPEFDMFNHSSKVPLGSSHKLNYSRGLVTAFATANVPKGEQAYISYGSGEASSSKLLLWYGFAPLNEGENPFEQLDVTLTSQCSADRAECLKQALFASAQVYLRKIDSEWEEQKKRVVDENDKNEESMKYEGDAYLPMVVNVLHAPNDGESGEFIVRHSLPENNPLTSSLLAYARVQFLTEQDCRNPEIVARMLNSCSKLPPSMPTTTSSSSLPYDEYIMDDANEVGALATTVSLLESIRKNQPWSETPEESERLAQDDSNPDFHARCAARVRGVEKRIVEKASTEARRRLHFAIQACLRKSFSIRDGFCGHCDVCKQSGCPWVHVLAQNDGAVQSKTSRSSRVAISGIEDMLPLRAHLQVLNVCFLWMTGHVRTSEQVNDDSSEPEVKSAELLARAKSHEKTWPMREDDPMNERSVLACDSLDALAAQGLDGSNGEPNAHNGEEGEMLLPDAYNRILRNWSSRLFSQLTTSHIFSLSDANAIAQESSALRKRHALSVPTSEALAEINKYSPVLEMCCGSGLWSRRLHEIGCDVTSYTSSLFDDDVRDVRWFDSTMTCEDEKAVVVAETLARHKTLVLMWIDKGGEGNRGLDMVQCYEGDTLILVGEWSDRTYGSYVSFLPESGASFSKPFQKYVDENFSLVNEVPVGNWPMYDASLRVWKRREPFRPKTP</sequence>
<dbReference type="GO" id="GO:0032259">
    <property type="term" value="P:methylation"/>
    <property type="evidence" value="ECO:0007669"/>
    <property type="project" value="UniProtKB-KW"/>
</dbReference>
<evidence type="ECO:0000256" key="1">
    <source>
        <dbReference type="ARBA" id="ARBA00022603"/>
    </source>
</evidence>
<accession>K8EQJ2</accession>
<gene>
    <name evidence="5" type="ordered locus">Bathy17g00030</name>
</gene>
<dbReference type="GeneID" id="19010963"/>
<dbReference type="EMBL" id="FO082262">
    <property type="protein sequence ID" value="CCO20502.1"/>
    <property type="molecule type" value="Genomic_DNA"/>
</dbReference>
<evidence type="ECO:0000256" key="3">
    <source>
        <dbReference type="ARBA" id="ARBA00022691"/>
    </source>
</evidence>
<dbReference type="SUPFAM" id="SSF81822">
    <property type="entry name" value="RuBisCo LSMT C-terminal, substrate-binding domain"/>
    <property type="match status" value="1"/>
</dbReference>
<dbReference type="PANTHER" id="PTHR13271">
    <property type="entry name" value="UNCHARACTERIZED PUTATIVE METHYLTRANSFERASE"/>
    <property type="match status" value="1"/>
</dbReference>
<evidence type="ECO:0000256" key="4">
    <source>
        <dbReference type="SAM" id="MobiDB-lite"/>
    </source>
</evidence>
<keyword evidence="2" id="KW-0808">Transferase</keyword>
<feature type="region of interest" description="Disordered" evidence="4">
    <location>
        <begin position="436"/>
        <end position="456"/>
    </location>
</feature>
<dbReference type="OrthoDB" id="341421at2759"/>
<keyword evidence="3" id="KW-0949">S-adenosyl-L-methionine</keyword>
<keyword evidence="1" id="KW-0489">Methyltransferase</keyword>
<dbReference type="GO" id="GO:0016279">
    <property type="term" value="F:protein-lysine N-methyltransferase activity"/>
    <property type="evidence" value="ECO:0007669"/>
    <property type="project" value="TreeGrafter"/>
</dbReference>
<proteinExistence type="predicted"/>
<keyword evidence="6" id="KW-1185">Reference proteome</keyword>
<dbReference type="Gene3D" id="3.90.1410.10">
    <property type="entry name" value="set domain protein methyltransferase, domain 1"/>
    <property type="match status" value="1"/>
</dbReference>
<evidence type="ECO:0000313" key="5">
    <source>
        <dbReference type="EMBL" id="CCO20502.1"/>
    </source>
</evidence>
<dbReference type="AlphaFoldDB" id="K8EQJ2"/>
<dbReference type="InterPro" id="IPR050600">
    <property type="entry name" value="SETD3_SETD6_MTase"/>
</dbReference>
<dbReference type="RefSeq" id="XP_007508398.1">
    <property type="nucleotide sequence ID" value="XM_007508336.1"/>
</dbReference>
<dbReference type="Gene3D" id="3.90.1420.10">
    <property type="entry name" value="Rubisco LSMT, substrate-binding domain"/>
    <property type="match status" value="1"/>
</dbReference>
<protein>
    <submittedName>
        <fullName evidence="5">Related to histone-lysine N-methyltransferase (ISS)</fullName>
    </submittedName>
</protein>
<dbReference type="KEGG" id="bpg:Bathy17g00030"/>
<dbReference type="InterPro" id="IPR046341">
    <property type="entry name" value="SET_dom_sf"/>
</dbReference>
<feature type="compositionally biased region" description="Basic and acidic residues" evidence="4">
    <location>
        <begin position="446"/>
        <end position="456"/>
    </location>
</feature>
<evidence type="ECO:0000313" key="6">
    <source>
        <dbReference type="Proteomes" id="UP000198341"/>
    </source>
</evidence>
<name>K8EQJ2_9CHLO</name>
<dbReference type="Proteomes" id="UP000198341">
    <property type="component" value="Chromosome 17"/>
</dbReference>